<gene>
    <name evidence="2" type="ORF">GCM10009844_21840</name>
</gene>
<dbReference type="SUPFAM" id="SSF53271">
    <property type="entry name" value="PRTase-like"/>
    <property type="match status" value="1"/>
</dbReference>
<reference evidence="2 3" key="1">
    <citation type="journal article" date="2019" name="Int. J. Syst. Evol. Microbiol.">
        <title>The Global Catalogue of Microorganisms (GCM) 10K type strain sequencing project: providing services to taxonomists for standard genome sequencing and annotation.</title>
        <authorList>
            <consortium name="The Broad Institute Genomics Platform"/>
            <consortium name="The Broad Institute Genome Sequencing Center for Infectious Disease"/>
            <person name="Wu L."/>
            <person name="Ma J."/>
        </authorList>
    </citation>
    <scope>NUCLEOTIDE SEQUENCE [LARGE SCALE GENOMIC DNA]</scope>
    <source>
        <strain evidence="2 3">JCM 16022</strain>
    </source>
</reference>
<sequence length="252" mass="26384">MRLLDALADLVLGGRCVGCTRPGRVLCGRCEALLPERARPAWPSPVPPGLVPPWAAGPYDGVVRAMVVGHKEHRLLALRDPLALLLARSALAASAPLRGPVVLVPVPSRPASVRARGYDPTYALTARAAALLAAAGRDVAVRRLLRTRPGVVDQAGLGAEARAANLAGSMHCPSAALRRLGERWPRASLVVCDDVLTTGATAREAQRALESVGLQVTAVAAVAATRRRLPPGGLASHSESWVLRVSPSQNTH</sequence>
<dbReference type="PANTHER" id="PTHR47505">
    <property type="entry name" value="DNA UTILIZATION PROTEIN YHGH"/>
    <property type="match status" value="1"/>
</dbReference>
<accession>A0ABN2ZR57</accession>
<name>A0ABN2ZR57_9ACTN</name>
<dbReference type="EMBL" id="BAAAQR010000005">
    <property type="protein sequence ID" value="GAA2146142.1"/>
    <property type="molecule type" value="Genomic_DNA"/>
</dbReference>
<comment type="similarity">
    <text evidence="1">Belongs to the ComF/GntX family.</text>
</comment>
<dbReference type="CDD" id="cd06223">
    <property type="entry name" value="PRTases_typeI"/>
    <property type="match status" value="1"/>
</dbReference>
<dbReference type="InterPro" id="IPR029057">
    <property type="entry name" value="PRTase-like"/>
</dbReference>
<dbReference type="InterPro" id="IPR000836">
    <property type="entry name" value="PRTase_dom"/>
</dbReference>
<organism evidence="2 3">
    <name type="scientific">Nocardioides koreensis</name>
    <dbReference type="NCBI Taxonomy" id="433651"/>
    <lineage>
        <taxon>Bacteria</taxon>
        <taxon>Bacillati</taxon>
        <taxon>Actinomycetota</taxon>
        <taxon>Actinomycetes</taxon>
        <taxon>Propionibacteriales</taxon>
        <taxon>Nocardioidaceae</taxon>
        <taxon>Nocardioides</taxon>
    </lineage>
</organism>
<evidence type="ECO:0000313" key="3">
    <source>
        <dbReference type="Proteomes" id="UP001501771"/>
    </source>
</evidence>
<dbReference type="PANTHER" id="PTHR47505:SF1">
    <property type="entry name" value="DNA UTILIZATION PROTEIN YHGH"/>
    <property type="match status" value="1"/>
</dbReference>
<protein>
    <submittedName>
        <fullName evidence="2">ComF family protein</fullName>
    </submittedName>
</protein>
<comment type="caution">
    <text evidence="2">The sequence shown here is derived from an EMBL/GenBank/DDBJ whole genome shotgun (WGS) entry which is preliminary data.</text>
</comment>
<dbReference type="Gene3D" id="3.40.50.2020">
    <property type="match status" value="1"/>
</dbReference>
<dbReference type="Proteomes" id="UP001501771">
    <property type="component" value="Unassembled WGS sequence"/>
</dbReference>
<evidence type="ECO:0000313" key="2">
    <source>
        <dbReference type="EMBL" id="GAA2146142.1"/>
    </source>
</evidence>
<proteinExistence type="inferred from homology"/>
<dbReference type="InterPro" id="IPR051910">
    <property type="entry name" value="ComF/GntX_DNA_util-trans"/>
</dbReference>
<evidence type="ECO:0000256" key="1">
    <source>
        <dbReference type="ARBA" id="ARBA00008007"/>
    </source>
</evidence>
<keyword evidence="3" id="KW-1185">Reference proteome</keyword>
<dbReference type="RefSeq" id="WP_344151430.1">
    <property type="nucleotide sequence ID" value="NZ_BAAAQR010000005.1"/>
</dbReference>